<evidence type="ECO:0000313" key="1">
    <source>
        <dbReference type="EMBL" id="PKK56487.1"/>
    </source>
</evidence>
<dbReference type="Proteomes" id="UP000233469">
    <property type="component" value="Unassembled WGS sequence"/>
</dbReference>
<reference evidence="1 2" key="1">
    <citation type="submission" date="2016-04" db="EMBL/GenBank/DDBJ databases">
        <title>Genome analyses suggest a sexual origin of heterokaryosis in a supposedly ancient asexual fungus.</title>
        <authorList>
            <person name="Ropars J."/>
            <person name="Sedzielewska K."/>
            <person name="Noel J."/>
            <person name="Charron P."/>
            <person name="Farinelli L."/>
            <person name="Marton T."/>
            <person name="Kruger M."/>
            <person name="Pelin A."/>
            <person name="Brachmann A."/>
            <person name="Corradi N."/>
        </authorList>
    </citation>
    <scope>NUCLEOTIDE SEQUENCE [LARGE SCALE GENOMIC DNA]</scope>
    <source>
        <strain evidence="1 2">C2</strain>
    </source>
</reference>
<dbReference type="VEuPathDB" id="FungiDB:FUN_016752"/>
<comment type="caution">
    <text evidence="1">The sequence shown here is derived from an EMBL/GenBank/DDBJ whole genome shotgun (WGS) entry which is preliminary data.</text>
</comment>
<evidence type="ECO:0008006" key="3">
    <source>
        <dbReference type="Google" id="ProtNLM"/>
    </source>
</evidence>
<gene>
    <name evidence="1" type="ORF">RhiirC2_799900</name>
</gene>
<accession>A0A2N1M4B0</accession>
<protein>
    <recommendedName>
        <fullName evidence="3">FAR1 domain-containing protein</fullName>
    </recommendedName>
</protein>
<sequence>MECLYDNTQDKKNILFYFDVLETIFALNTLMRVKYSKSSDPNNRIVKKRIFTCENARRYKLNKTRPIEQQCNKGSKKTNCKWHINLSKPESNSFIHITFIHLEHNHTINADNTRFATSFRKFDNEIIFQIEHAIVHKLRL</sequence>
<reference evidence="1 2" key="2">
    <citation type="submission" date="2017-10" db="EMBL/GenBank/DDBJ databases">
        <title>Extensive intraspecific genome diversity in a model arbuscular mycorrhizal fungus.</title>
        <authorList>
            <person name="Chen E.C.H."/>
            <person name="Morin E."/>
            <person name="Baudet D."/>
            <person name="Noel J."/>
            <person name="Ndikumana S."/>
            <person name="Charron P."/>
            <person name="St-Onge C."/>
            <person name="Giorgi J."/>
            <person name="Grigoriev I.V."/>
            <person name="Roux C."/>
            <person name="Martin F.M."/>
            <person name="Corradi N."/>
        </authorList>
    </citation>
    <scope>NUCLEOTIDE SEQUENCE [LARGE SCALE GENOMIC DNA]</scope>
    <source>
        <strain evidence="1 2">C2</strain>
    </source>
</reference>
<dbReference type="EMBL" id="LLXL01005549">
    <property type="protein sequence ID" value="PKK56487.1"/>
    <property type="molecule type" value="Genomic_DNA"/>
</dbReference>
<evidence type="ECO:0000313" key="2">
    <source>
        <dbReference type="Proteomes" id="UP000233469"/>
    </source>
</evidence>
<name>A0A2N1M4B0_9GLOM</name>
<dbReference type="AlphaFoldDB" id="A0A2N1M4B0"/>
<dbReference type="VEuPathDB" id="FungiDB:RhiirA1_480139"/>
<organism evidence="1 2">
    <name type="scientific">Rhizophagus irregularis</name>
    <dbReference type="NCBI Taxonomy" id="588596"/>
    <lineage>
        <taxon>Eukaryota</taxon>
        <taxon>Fungi</taxon>
        <taxon>Fungi incertae sedis</taxon>
        <taxon>Mucoromycota</taxon>
        <taxon>Glomeromycotina</taxon>
        <taxon>Glomeromycetes</taxon>
        <taxon>Glomerales</taxon>
        <taxon>Glomeraceae</taxon>
        <taxon>Rhizophagus</taxon>
    </lineage>
</organism>
<proteinExistence type="predicted"/>